<keyword evidence="1" id="KW-0255">Endonuclease</keyword>
<keyword evidence="1" id="KW-0378">Hydrolase</keyword>
<evidence type="ECO:0000313" key="1">
    <source>
        <dbReference type="EMBL" id="JAR88540.1"/>
    </source>
</evidence>
<dbReference type="EMBL" id="GEGO01006864">
    <property type="protein sequence ID" value="JAR88540.1"/>
    <property type="molecule type" value="Transcribed_RNA"/>
</dbReference>
<proteinExistence type="predicted"/>
<accession>A0A147BCP3</accession>
<dbReference type="AlphaFoldDB" id="A0A147BCP3"/>
<keyword evidence="1" id="KW-0540">Nuclease</keyword>
<organism evidence="1">
    <name type="scientific">Ixodes ricinus</name>
    <name type="common">Common tick</name>
    <name type="synonym">Acarus ricinus</name>
    <dbReference type="NCBI Taxonomy" id="34613"/>
    <lineage>
        <taxon>Eukaryota</taxon>
        <taxon>Metazoa</taxon>
        <taxon>Ecdysozoa</taxon>
        <taxon>Arthropoda</taxon>
        <taxon>Chelicerata</taxon>
        <taxon>Arachnida</taxon>
        <taxon>Acari</taxon>
        <taxon>Parasitiformes</taxon>
        <taxon>Ixodida</taxon>
        <taxon>Ixodoidea</taxon>
        <taxon>Ixodidae</taxon>
        <taxon>Ixodinae</taxon>
        <taxon>Ixodes</taxon>
    </lineage>
</organism>
<reference evidence="1" key="1">
    <citation type="journal article" date="2018" name="PLoS Negl. Trop. Dis.">
        <title>Sialome diversity of ticks revealed by RNAseq of single tick salivary glands.</title>
        <authorList>
            <person name="Perner J."/>
            <person name="Kropackova S."/>
            <person name="Kopacek P."/>
            <person name="Ribeiro J.M."/>
        </authorList>
    </citation>
    <scope>NUCLEOTIDE SEQUENCE</scope>
    <source>
        <strain evidence="1">Siblings of single egg batch collected in Ceske Budejovice</strain>
        <tissue evidence="1">Salivary glands</tissue>
    </source>
</reference>
<sequence>HLESFTQSAYKSMIRPKLEYASAIWYSHQVYLINALEALQNRATRFIHASYSYNVSGSSLKAASCLPTLSCHLHISSFSLFHKFSSPLGITPSIVPPARRFQHIIHLLQVAPPTVLQYHLFCLTFFPPAKDWENIFYDIAAITCPSSFIGNVTINVSQQILVHPIPSVIPPNGDFKKHMQRKKTFFFKQLRWKKDIIKQFYNREKKLLEQYFRRFTNLMLAPAGAAEKWPLFIT</sequence>
<name>A0A147BCP3_IXORI</name>
<protein>
    <submittedName>
        <fullName evidence="1">Putative endonuclease/reverse transcript</fullName>
    </submittedName>
</protein>
<dbReference type="GO" id="GO:0004519">
    <property type="term" value="F:endonuclease activity"/>
    <property type="evidence" value="ECO:0007669"/>
    <property type="project" value="UniProtKB-KW"/>
</dbReference>
<feature type="non-terminal residue" evidence="1">
    <location>
        <position position="1"/>
    </location>
</feature>